<proteinExistence type="inferred from homology"/>
<evidence type="ECO:0000313" key="9">
    <source>
        <dbReference type="EMBL" id="KAF2536576.1"/>
    </source>
</evidence>
<dbReference type="AlphaFoldDB" id="A0A8S9FW12"/>
<keyword evidence="6" id="KW-0456">Lyase</keyword>
<dbReference type="EMBL" id="QGKW02002228">
    <property type="protein sequence ID" value="KAF2536576.1"/>
    <property type="molecule type" value="Genomic_DNA"/>
</dbReference>
<evidence type="ECO:0000256" key="3">
    <source>
        <dbReference type="ARBA" id="ARBA00022605"/>
    </source>
</evidence>
<keyword evidence="4" id="KW-0822">Tryptophan biosynthesis</keyword>
<comment type="catalytic activity">
    <reaction evidence="7">
        <text>(1S,2R)-1-C-(indol-3-yl)glycerol 3-phosphate + L-serine = D-glyceraldehyde 3-phosphate + L-tryptophan + H2O</text>
        <dbReference type="Rhea" id="RHEA:10532"/>
        <dbReference type="ChEBI" id="CHEBI:15377"/>
        <dbReference type="ChEBI" id="CHEBI:33384"/>
        <dbReference type="ChEBI" id="CHEBI:57912"/>
        <dbReference type="ChEBI" id="CHEBI:58866"/>
        <dbReference type="ChEBI" id="CHEBI:59776"/>
        <dbReference type="EC" id="4.2.1.20"/>
    </reaction>
</comment>
<comment type="pathway">
    <text evidence="1">Amino-acid biosynthesis; L-tryptophan biosynthesis; L-tryptophan from chorismate: step 5/5.</text>
</comment>
<evidence type="ECO:0000256" key="8">
    <source>
        <dbReference type="RuleBase" id="RU003662"/>
    </source>
</evidence>
<sequence length="142" mass="15347">LLVPDVPLEETETLRKEAQKHQIELVLLTTPTTPKERMNAIVEASQGFIYLVSSVGVTGTRESVNEHVQSLLQQIKEATSKPVAVGFGISKPEHVKQVAEWGADGVIVGSAMVKILGEAESPEKGLKELEVFTKSLKSALDS</sequence>
<accession>A0A8S9FW12</accession>
<dbReference type="NCBIfam" id="TIGR00262">
    <property type="entry name" value="trpA"/>
    <property type="match status" value="1"/>
</dbReference>
<feature type="non-terminal residue" evidence="9">
    <location>
        <position position="1"/>
    </location>
</feature>
<dbReference type="CDD" id="cd04724">
    <property type="entry name" value="Tryptophan_synthase_alpha"/>
    <property type="match status" value="1"/>
</dbReference>
<dbReference type="SUPFAM" id="SSF51366">
    <property type="entry name" value="Ribulose-phoshate binding barrel"/>
    <property type="match status" value="1"/>
</dbReference>
<evidence type="ECO:0000256" key="2">
    <source>
        <dbReference type="ARBA" id="ARBA00012043"/>
    </source>
</evidence>
<dbReference type="Proteomes" id="UP000712281">
    <property type="component" value="Unassembled WGS sequence"/>
</dbReference>
<dbReference type="PANTHER" id="PTHR43406">
    <property type="entry name" value="TRYPTOPHAN SYNTHASE, ALPHA CHAIN"/>
    <property type="match status" value="1"/>
</dbReference>
<reference evidence="9" key="1">
    <citation type="submission" date="2019-12" db="EMBL/GenBank/DDBJ databases">
        <title>Genome sequencing and annotation of Brassica cretica.</title>
        <authorList>
            <person name="Studholme D.J."/>
            <person name="Sarris P.F."/>
        </authorList>
    </citation>
    <scope>NUCLEOTIDE SEQUENCE</scope>
    <source>
        <strain evidence="9">PFS-001/15</strain>
        <tissue evidence="9">Leaf</tissue>
    </source>
</reference>
<dbReference type="GO" id="GO:0004834">
    <property type="term" value="F:tryptophan synthase activity"/>
    <property type="evidence" value="ECO:0007669"/>
    <property type="project" value="UniProtKB-EC"/>
</dbReference>
<name>A0A8S9FW12_BRACR</name>
<evidence type="ECO:0000313" key="10">
    <source>
        <dbReference type="Proteomes" id="UP000712281"/>
    </source>
</evidence>
<dbReference type="InterPro" id="IPR011060">
    <property type="entry name" value="RibuloseP-bd_barrel"/>
</dbReference>
<evidence type="ECO:0000256" key="4">
    <source>
        <dbReference type="ARBA" id="ARBA00022822"/>
    </source>
</evidence>
<comment type="caution">
    <text evidence="9">The sequence shown here is derived from an EMBL/GenBank/DDBJ whole genome shotgun (WGS) entry which is preliminary data.</text>
</comment>
<gene>
    <name evidence="9" type="ORF">F2Q68_00018636</name>
</gene>
<dbReference type="GO" id="GO:0005829">
    <property type="term" value="C:cytosol"/>
    <property type="evidence" value="ECO:0007669"/>
    <property type="project" value="TreeGrafter"/>
</dbReference>
<evidence type="ECO:0000256" key="7">
    <source>
        <dbReference type="ARBA" id="ARBA00049047"/>
    </source>
</evidence>
<dbReference type="EC" id="4.2.1.20" evidence="2"/>
<dbReference type="PANTHER" id="PTHR43406:SF6">
    <property type="entry name" value="TRYPTOPHAN SYNTHASE ALPHA CHAIN"/>
    <property type="match status" value="1"/>
</dbReference>
<dbReference type="GO" id="GO:0009507">
    <property type="term" value="C:chloroplast"/>
    <property type="evidence" value="ECO:0007669"/>
    <property type="project" value="TreeGrafter"/>
</dbReference>
<comment type="similarity">
    <text evidence="8">Belongs to the TrpA family.</text>
</comment>
<dbReference type="Pfam" id="PF00290">
    <property type="entry name" value="Trp_syntA"/>
    <property type="match status" value="1"/>
</dbReference>
<organism evidence="9 10">
    <name type="scientific">Brassica cretica</name>
    <name type="common">Mustard</name>
    <dbReference type="NCBI Taxonomy" id="69181"/>
    <lineage>
        <taxon>Eukaryota</taxon>
        <taxon>Viridiplantae</taxon>
        <taxon>Streptophyta</taxon>
        <taxon>Embryophyta</taxon>
        <taxon>Tracheophyta</taxon>
        <taxon>Spermatophyta</taxon>
        <taxon>Magnoliopsida</taxon>
        <taxon>eudicotyledons</taxon>
        <taxon>Gunneridae</taxon>
        <taxon>Pentapetalae</taxon>
        <taxon>rosids</taxon>
        <taxon>malvids</taxon>
        <taxon>Brassicales</taxon>
        <taxon>Brassicaceae</taxon>
        <taxon>Brassiceae</taxon>
        <taxon>Brassica</taxon>
    </lineage>
</organism>
<evidence type="ECO:0000256" key="6">
    <source>
        <dbReference type="ARBA" id="ARBA00023239"/>
    </source>
</evidence>
<protein>
    <recommendedName>
        <fullName evidence="2">tryptophan synthase</fullName>
        <ecNumber evidence="2">4.2.1.20</ecNumber>
    </recommendedName>
</protein>
<evidence type="ECO:0000256" key="1">
    <source>
        <dbReference type="ARBA" id="ARBA00004733"/>
    </source>
</evidence>
<dbReference type="Gene3D" id="3.20.20.70">
    <property type="entry name" value="Aldolase class I"/>
    <property type="match status" value="1"/>
</dbReference>
<evidence type="ECO:0000256" key="5">
    <source>
        <dbReference type="ARBA" id="ARBA00023141"/>
    </source>
</evidence>
<dbReference type="InterPro" id="IPR002028">
    <property type="entry name" value="Trp_synthase_suA"/>
</dbReference>
<keyword evidence="3" id="KW-0028">Amino-acid biosynthesis</keyword>
<dbReference type="InterPro" id="IPR013785">
    <property type="entry name" value="Aldolase_TIM"/>
</dbReference>
<keyword evidence="5" id="KW-0057">Aromatic amino acid biosynthesis</keyword>